<sequence>MIYLLVGAAGMVGALLRYYLGVFAGEWWDYTLPVGTFLANMIGSFALGYVTMYIFRMKKVHSMTATAIGTGMIGSFTTFSTFSVETVNLLTHSHLVLALIYILGSMFGGLFMSWAGFTIGKQQYNLHKQKGG</sequence>
<dbReference type="PANTHER" id="PTHR28259:SF1">
    <property type="entry name" value="FLUORIDE EXPORT PROTEIN 1-RELATED"/>
    <property type="match status" value="1"/>
</dbReference>
<dbReference type="InterPro" id="IPR003691">
    <property type="entry name" value="FluC"/>
</dbReference>
<keyword evidence="10" id="KW-0479">Metal-binding</keyword>
<keyword evidence="2 10" id="KW-1003">Cell membrane</keyword>
<keyword evidence="10" id="KW-0915">Sodium</keyword>
<gene>
    <name evidence="10 11" type="primary">crcB</name>
    <name evidence="10" type="synonym">fluC</name>
    <name evidence="11" type="ORF">FHE72_10995</name>
</gene>
<evidence type="ECO:0000256" key="9">
    <source>
        <dbReference type="ARBA" id="ARBA00049940"/>
    </source>
</evidence>
<dbReference type="GO" id="GO:0005886">
    <property type="term" value="C:plasma membrane"/>
    <property type="evidence" value="ECO:0007669"/>
    <property type="project" value="UniProtKB-SubCell"/>
</dbReference>
<protein>
    <recommendedName>
        <fullName evidence="10">Fluoride-specific ion channel FluC</fullName>
    </recommendedName>
</protein>
<keyword evidence="4 10" id="KW-1133">Transmembrane helix</keyword>
<dbReference type="NCBIfam" id="TIGR00494">
    <property type="entry name" value="crcB"/>
    <property type="match status" value="1"/>
</dbReference>
<evidence type="ECO:0000313" key="11">
    <source>
        <dbReference type="EMBL" id="QHE61494.1"/>
    </source>
</evidence>
<keyword evidence="10" id="KW-0813">Transport</keyword>
<name>A0A6I6UF63_9BACI</name>
<comment type="function">
    <text evidence="9 10">Fluoride-specific ion channel. Important for reducing fluoride concentration in the cell, thus reducing its toxicity.</text>
</comment>
<evidence type="ECO:0000256" key="6">
    <source>
        <dbReference type="ARBA" id="ARBA00023303"/>
    </source>
</evidence>
<evidence type="ECO:0000256" key="8">
    <source>
        <dbReference type="ARBA" id="ARBA00035585"/>
    </source>
</evidence>
<evidence type="ECO:0000256" key="4">
    <source>
        <dbReference type="ARBA" id="ARBA00022989"/>
    </source>
</evidence>
<organism evidence="11 12">
    <name type="scientific">Rossellomorea vietnamensis</name>
    <dbReference type="NCBI Taxonomy" id="218284"/>
    <lineage>
        <taxon>Bacteria</taxon>
        <taxon>Bacillati</taxon>
        <taxon>Bacillota</taxon>
        <taxon>Bacilli</taxon>
        <taxon>Bacillales</taxon>
        <taxon>Bacillaceae</taxon>
        <taxon>Rossellomorea</taxon>
    </lineage>
</organism>
<feature type="binding site" evidence="10">
    <location>
        <position position="77"/>
    </location>
    <ligand>
        <name>Na(+)</name>
        <dbReference type="ChEBI" id="CHEBI:29101"/>
        <note>structural</note>
    </ligand>
</feature>
<evidence type="ECO:0000256" key="7">
    <source>
        <dbReference type="ARBA" id="ARBA00035120"/>
    </source>
</evidence>
<dbReference type="RefSeq" id="WP_159361960.1">
    <property type="nucleotide sequence ID" value="NZ_CP047394.1"/>
</dbReference>
<dbReference type="Proteomes" id="UP000465062">
    <property type="component" value="Chromosome"/>
</dbReference>
<keyword evidence="3 10" id="KW-0812">Transmembrane</keyword>
<comment type="subcellular location">
    <subcellularLocation>
        <location evidence="1 10">Cell membrane</location>
        <topology evidence="1 10">Multi-pass membrane protein</topology>
    </subcellularLocation>
</comment>
<accession>A0A6I6UF63</accession>
<comment type="catalytic activity">
    <reaction evidence="8">
        <text>fluoride(in) = fluoride(out)</text>
        <dbReference type="Rhea" id="RHEA:76159"/>
        <dbReference type="ChEBI" id="CHEBI:17051"/>
    </reaction>
    <physiologicalReaction direction="left-to-right" evidence="8">
        <dbReference type="Rhea" id="RHEA:76160"/>
    </physiologicalReaction>
</comment>
<keyword evidence="5 10" id="KW-0472">Membrane</keyword>
<dbReference type="EMBL" id="CP047394">
    <property type="protein sequence ID" value="QHE61494.1"/>
    <property type="molecule type" value="Genomic_DNA"/>
</dbReference>
<evidence type="ECO:0000256" key="10">
    <source>
        <dbReference type="HAMAP-Rule" id="MF_00454"/>
    </source>
</evidence>
<comment type="similarity">
    <text evidence="7 10">Belongs to the fluoride channel Fluc/FEX (TC 1.A.43) family.</text>
</comment>
<feature type="transmembrane region" description="Helical" evidence="10">
    <location>
        <begin position="67"/>
        <end position="84"/>
    </location>
</feature>
<dbReference type="Pfam" id="PF02537">
    <property type="entry name" value="CRCB"/>
    <property type="match status" value="1"/>
</dbReference>
<evidence type="ECO:0000256" key="1">
    <source>
        <dbReference type="ARBA" id="ARBA00004651"/>
    </source>
</evidence>
<reference evidence="11 12" key="1">
    <citation type="submission" date="2019-06" db="EMBL/GenBank/DDBJ databases">
        <title>An operon consisting of a P-type ATPase gene and a transcriptional regular gene given the different cadmium resistance in Bacillus vietamensis 151-6 and Bacillus marisflavi 151-25.</title>
        <authorList>
            <person name="Yu X."/>
        </authorList>
    </citation>
    <scope>NUCLEOTIDE SEQUENCE [LARGE SCALE GENOMIC DNA]</scope>
    <source>
        <strain evidence="11 12">151-6</strain>
    </source>
</reference>
<dbReference type="GO" id="GO:0140114">
    <property type="term" value="P:cellular detoxification of fluoride"/>
    <property type="evidence" value="ECO:0007669"/>
    <property type="project" value="UniProtKB-UniRule"/>
</dbReference>
<feature type="transmembrane region" description="Helical" evidence="10">
    <location>
        <begin position="34"/>
        <end position="55"/>
    </location>
</feature>
<dbReference type="GO" id="GO:0046872">
    <property type="term" value="F:metal ion binding"/>
    <property type="evidence" value="ECO:0007669"/>
    <property type="project" value="UniProtKB-KW"/>
</dbReference>
<proteinExistence type="inferred from homology"/>
<feature type="transmembrane region" description="Helical" evidence="10">
    <location>
        <begin position="96"/>
        <end position="120"/>
    </location>
</feature>
<dbReference type="KEGG" id="bvq:FHE72_10995"/>
<keyword evidence="10" id="KW-0406">Ion transport</keyword>
<evidence type="ECO:0000256" key="5">
    <source>
        <dbReference type="ARBA" id="ARBA00023136"/>
    </source>
</evidence>
<comment type="activity regulation">
    <text evidence="10">Na(+) is not transported, but it plays an essential structural role and its presence is essential for fluoride channel function.</text>
</comment>
<keyword evidence="6 10" id="KW-0407">Ion channel</keyword>
<dbReference type="AlphaFoldDB" id="A0A6I6UF63"/>
<evidence type="ECO:0000256" key="2">
    <source>
        <dbReference type="ARBA" id="ARBA00022475"/>
    </source>
</evidence>
<dbReference type="PANTHER" id="PTHR28259">
    <property type="entry name" value="FLUORIDE EXPORT PROTEIN 1-RELATED"/>
    <property type="match status" value="1"/>
</dbReference>
<evidence type="ECO:0000256" key="3">
    <source>
        <dbReference type="ARBA" id="ARBA00022692"/>
    </source>
</evidence>
<dbReference type="GO" id="GO:0062054">
    <property type="term" value="F:fluoride channel activity"/>
    <property type="evidence" value="ECO:0007669"/>
    <property type="project" value="UniProtKB-UniRule"/>
</dbReference>
<feature type="binding site" evidence="10">
    <location>
        <position position="74"/>
    </location>
    <ligand>
        <name>Na(+)</name>
        <dbReference type="ChEBI" id="CHEBI:29101"/>
        <note>structural</note>
    </ligand>
</feature>
<dbReference type="HAMAP" id="MF_00454">
    <property type="entry name" value="FluC"/>
    <property type="match status" value="1"/>
</dbReference>
<evidence type="ECO:0000313" key="12">
    <source>
        <dbReference type="Proteomes" id="UP000465062"/>
    </source>
</evidence>